<dbReference type="GO" id="GO:0003677">
    <property type="term" value="F:DNA binding"/>
    <property type="evidence" value="ECO:0007669"/>
    <property type="project" value="InterPro"/>
</dbReference>
<dbReference type="EMBL" id="NKTX01000024">
    <property type="protein sequence ID" value="PYD81639.1"/>
    <property type="molecule type" value="Genomic_DNA"/>
</dbReference>
<reference evidence="2 3" key="1">
    <citation type="submission" date="2017-07" db="EMBL/GenBank/DDBJ databases">
        <title>A draft genome sequence of Komagataeibacter oboediens LMG 18849.</title>
        <authorList>
            <person name="Skraban J."/>
            <person name="Cleenwerck I."/>
            <person name="Vandamme P."/>
            <person name="Trcek J."/>
        </authorList>
    </citation>
    <scope>NUCLEOTIDE SEQUENCE [LARGE SCALE GENOMIC DNA]</scope>
    <source>
        <strain evidence="2 3">LMG 18849</strain>
    </source>
</reference>
<dbReference type="Gene3D" id="1.10.1220.10">
    <property type="entry name" value="Met repressor-like"/>
    <property type="match status" value="1"/>
</dbReference>
<proteinExistence type="predicted"/>
<name>A0A318R1F4_9PROT</name>
<gene>
    <name evidence="2" type="ORF">CFR80_10505</name>
</gene>
<dbReference type="OrthoDB" id="6890552at2"/>
<dbReference type="Pfam" id="PF03869">
    <property type="entry name" value="Arc"/>
    <property type="match status" value="1"/>
</dbReference>
<dbReference type="InterPro" id="IPR005569">
    <property type="entry name" value="Arc_DNA-bd_dom"/>
</dbReference>
<comment type="caution">
    <text evidence="2">The sequence shown here is derived from an EMBL/GenBank/DDBJ whole genome shotgun (WGS) entry which is preliminary data.</text>
</comment>
<evidence type="ECO:0000313" key="2">
    <source>
        <dbReference type="EMBL" id="PYD81639.1"/>
    </source>
</evidence>
<dbReference type="AlphaFoldDB" id="A0A318R1F4"/>
<dbReference type="InterPro" id="IPR013321">
    <property type="entry name" value="Arc_rbn_hlx_hlx"/>
</dbReference>
<dbReference type="SUPFAM" id="SSF47598">
    <property type="entry name" value="Ribbon-helix-helix"/>
    <property type="match status" value="1"/>
</dbReference>
<accession>A0A318R1F4</accession>
<sequence length="106" mass="11897">MDIFFLSMTKRDPMIHVRVPDELKATLEKSAKANGRSMNAEIVYRLEESVNPSTKMDLTLSGMDAPAPQKPFRDKQGNITVGLKVIDHPTKGHQIRVTHLNDVDPD</sequence>
<dbReference type="Proteomes" id="UP000247417">
    <property type="component" value="Unassembled WGS sequence"/>
</dbReference>
<protein>
    <recommendedName>
        <fullName evidence="1">Arc-like DNA binding domain-containing protein</fullName>
    </recommendedName>
</protein>
<evidence type="ECO:0000259" key="1">
    <source>
        <dbReference type="Pfam" id="PF03869"/>
    </source>
</evidence>
<evidence type="ECO:0000313" key="3">
    <source>
        <dbReference type="Proteomes" id="UP000247417"/>
    </source>
</evidence>
<dbReference type="GO" id="GO:0006355">
    <property type="term" value="P:regulation of DNA-templated transcription"/>
    <property type="evidence" value="ECO:0007669"/>
    <property type="project" value="InterPro"/>
</dbReference>
<organism evidence="2 3">
    <name type="scientific">Komagataeibacter oboediens</name>
    <dbReference type="NCBI Taxonomy" id="65958"/>
    <lineage>
        <taxon>Bacteria</taxon>
        <taxon>Pseudomonadati</taxon>
        <taxon>Pseudomonadota</taxon>
        <taxon>Alphaproteobacteria</taxon>
        <taxon>Acetobacterales</taxon>
        <taxon>Acetobacteraceae</taxon>
        <taxon>Komagataeibacter</taxon>
    </lineage>
</organism>
<feature type="domain" description="Arc-like DNA binding" evidence="1">
    <location>
        <begin position="11"/>
        <end position="50"/>
    </location>
</feature>
<dbReference type="InterPro" id="IPR010985">
    <property type="entry name" value="Ribbon_hlx_hlx"/>
</dbReference>